<dbReference type="EMBL" id="BSPL01000040">
    <property type="protein sequence ID" value="GLS74607.1"/>
    <property type="molecule type" value="Genomic_DNA"/>
</dbReference>
<keyword evidence="2" id="KW-1185">Reference proteome</keyword>
<organism evidence="1 2">
    <name type="scientific">Methylobacterium tardum</name>
    <dbReference type="NCBI Taxonomy" id="374432"/>
    <lineage>
        <taxon>Bacteria</taxon>
        <taxon>Pseudomonadati</taxon>
        <taxon>Pseudomonadota</taxon>
        <taxon>Alphaproteobacteria</taxon>
        <taxon>Hyphomicrobiales</taxon>
        <taxon>Methylobacteriaceae</taxon>
        <taxon>Methylobacterium</taxon>
    </lineage>
</organism>
<dbReference type="AlphaFoldDB" id="A0AA37WWY3"/>
<gene>
    <name evidence="1" type="ORF">GCM10007890_66250</name>
</gene>
<proteinExistence type="predicted"/>
<sequence>MQPDHVPVSRDKQLYVLSATTPSPRWVDQSALPGAMDIEIPSFGDLRRTMIKTAIIMGFPVQG</sequence>
<evidence type="ECO:0000313" key="2">
    <source>
        <dbReference type="Proteomes" id="UP001157440"/>
    </source>
</evidence>
<reference evidence="2" key="1">
    <citation type="journal article" date="2019" name="Int. J. Syst. Evol. Microbiol.">
        <title>The Global Catalogue of Microorganisms (GCM) 10K type strain sequencing project: providing services to taxonomists for standard genome sequencing and annotation.</title>
        <authorList>
            <consortium name="The Broad Institute Genomics Platform"/>
            <consortium name="The Broad Institute Genome Sequencing Center for Infectious Disease"/>
            <person name="Wu L."/>
            <person name="Ma J."/>
        </authorList>
    </citation>
    <scope>NUCLEOTIDE SEQUENCE [LARGE SCALE GENOMIC DNA]</scope>
    <source>
        <strain evidence="2">NBRC 103632</strain>
    </source>
</reference>
<accession>A0AA37WWY3</accession>
<evidence type="ECO:0000313" key="1">
    <source>
        <dbReference type="EMBL" id="GLS74607.1"/>
    </source>
</evidence>
<comment type="caution">
    <text evidence="1">The sequence shown here is derived from an EMBL/GenBank/DDBJ whole genome shotgun (WGS) entry which is preliminary data.</text>
</comment>
<dbReference type="Proteomes" id="UP001157440">
    <property type="component" value="Unassembled WGS sequence"/>
</dbReference>
<name>A0AA37WWY3_9HYPH</name>
<protein>
    <submittedName>
        <fullName evidence="1">Uncharacterized protein</fullName>
    </submittedName>
</protein>